<dbReference type="OrthoDB" id="9811239at2"/>
<proteinExistence type="predicted"/>
<dbReference type="CDD" id="cd03801">
    <property type="entry name" value="GT4_PimA-like"/>
    <property type="match status" value="1"/>
</dbReference>
<dbReference type="Proteomes" id="UP000077667">
    <property type="component" value="Chromosome"/>
</dbReference>
<dbReference type="STRING" id="1176587.A8C56_14570"/>
<dbReference type="AlphaFoldDB" id="A0A1A9I5S4"/>
<organism evidence="1 2">
    <name type="scientific">Niabella ginsenosidivorans</name>
    <dbReference type="NCBI Taxonomy" id="1176587"/>
    <lineage>
        <taxon>Bacteria</taxon>
        <taxon>Pseudomonadati</taxon>
        <taxon>Bacteroidota</taxon>
        <taxon>Chitinophagia</taxon>
        <taxon>Chitinophagales</taxon>
        <taxon>Chitinophagaceae</taxon>
        <taxon>Niabella</taxon>
    </lineage>
</organism>
<dbReference type="Pfam" id="PF13692">
    <property type="entry name" value="Glyco_trans_1_4"/>
    <property type="match status" value="1"/>
</dbReference>
<name>A0A1A9I5S4_9BACT</name>
<evidence type="ECO:0000313" key="2">
    <source>
        <dbReference type="Proteomes" id="UP000077667"/>
    </source>
</evidence>
<reference evidence="1 2" key="1">
    <citation type="submission" date="2016-05" db="EMBL/GenBank/DDBJ databases">
        <title>Niabella ginsenosidivorans BS26 whole genome sequencing.</title>
        <authorList>
            <person name="Im W.T."/>
            <person name="Siddiqi M.Z."/>
        </authorList>
    </citation>
    <scope>NUCLEOTIDE SEQUENCE [LARGE SCALE GENOMIC DNA]</scope>
    <source>
        <strain evidence="1 2">BS26</strain>
    </source>
</reference>
<dbReference type="InterPro" id="IPR050194">
    <property type="entry name" value="Glycosyltransferase_grp1"/>
</dbReference>
<accession>A0A1A9I5S4</accession>
<sequence>MSKHNYHIAILSCCIDDWGGSEELWARSLPLLINENCNCRLYKNRINFQHPEIKKLKELGVRFSELDPQRSGIGNVARKMRQIMNRLTGHTHQNPLTFSPLPAVFHKQLRKNRPDFVIIAQGINFDGLEFAYECRQLNIPYAVIAQKGVDFYWPPTRYREEMRRTLQAAQKCYFVSKHNQTLTEEQLGLRLKNAELVSNPVKLPRAPLPFPSAGNGYKLACVARLFIIDKGQDILLRILSKEPWKSRNIEVSFIGSGTDEQGLKELAALLNITNVTFRGQLNNISRVWQTHHALLLPSRSEGMALSVLEAMASGRPVIVTNAGGHAEIIRHGINGFISDATETAFAANMEEAWQQKEHWEKIGLQASQFIKDHVPESPEHNFSLSILKLLNDL</sequence>
<dbReference type="GO" id="GO:0016757">
    <property type="term" value="F:glycosyltransferase activity"/>
    <property type="evidence" value="ECO:0007669"/>
    <property type="project" value="TreeGrafter"/>
</dbReference>
<dbReference type="KEGG" id="nia:A8C56_14570"/>
<keyword evidence="2" id="KW-1185">Reference proteome</keyword>
<dbReference type="EMBL" id="CP015772">
    <property type="protein sequence ID" value="ANH82031.1"/>
    <property type="molecule type" value="Genomic_DNA"/>
</dbReference>
<dbReference type="RefSeq" id="WP_067757457.1">
    <property type="nucleotide sequence ID" value="NZ_CP015772.1"/>
</dbReference>
<dbReference type="PANTHER" id="PTHR45947:SF15">
    <property type="entry name" value="TEICHURONIC ACID BIOSYNTHESIS GLYCOSYLTRANSFERASE TUAC-RELATED"/>
    <property type="match status" value="1"/>
</dbReference>
<dbReference type="Gene3D" id="3.40.50.2000">
    <property type="entry name" value="Glycogen Phosphorylase B"/>
    <property type="match status" value="2"/>
</dbReference>
<evidence type="ECO:0000313" key="1">
    <source>
        <dbReference type="EMBL" id="ANH82031.1"/>
    </source>
</evidence>
<protein>
    <submittedName>
        <fullName evidence="1">Uncharacterized protein</fullName>
    </submittedName>
</protein>
<dbReference type="PANTHER" id="PTHR45947">
    <property type="entry name" value="SULFOQUINOVOSYL TRANSFERASE SQD2"/>
    <property type="match status" value="1"/>
</dbReference>
<dbReference type="SUPFAM" id="SSF53756">
    <property type="entry name" value="UDP-Glycosyltransferase/glycogen phosphorylase"/>
    <property type="match status" value="1"/>
</dbReference>
<gene>
    <name evidence="1" type="ORF">A8C56_14570</name>
</gene>